<gene>
    <name evidence="14" type="ORF">D9615_004903</name>
</gene>
<dbReference type="InterPro" id="IPR003663">
    <property type="entry name" value="Sugar/inositol_transpt"/>
</dbReference>
<keyword evidence="6 12" id="KW-1133">Transmembrane helix</keyword>
<keyword evidence="15" id="KW-1185">Reference proteome</keyword>
<keyword evidence="7 12" id="KW-0472">Membrane</keyword>
<feature type="transmembrane region" description="Helical" evidence="12">
    <location>
        <begin position="353"/>
        <end position="375"/>
    </location>
</feature>
<evidence type="ECO:0000256" key="3">
    <source>
        <dbReference type="ARBA" id="ARBA00022448"/>
    </source>
</evidence>
<dbReference type="PROSITE" id="PS50850">
    <property type="entry name" value="MFS"/>
    <property type="match status" value="1"/>
</dbReference>
<evidence type="ECO:0000313" key="15">
    <source>
        <dbReference type="Proteomes" id="UP000565441"/>
    </source>
</evidence>
<evidence type="ECO:0000256" key="5">
    <source>
        <dbReference type="ARBA" id="ARBA00022911"/>
    </source>
</evidence>
<evidence type="ECO:0000256" key="11">
    <source>
        <dbReference type="SAM" id="MobiDB-lite"/>
    </source>
</evidence>
<dbReference type="GO" id="GO:0005351">
    <property type="term" value="F:carbohydrate:proton symporter activity"/>
    <property type="evidence" value="ECO:0007669"/>
    <property type="project" value="TreeGrafter"/>
</dbReference>
<evidence type="ECO:0000256" key="4">
    <source>
        <dbReference type="ARBA" id="ARBA00022692"/>
    </source>
</evidence>
<feature type="domain" description="Major facilitator superfamily (MFS) profile" evidence="13">
    <location>
        <begin position="24"/>
        <end position="484"/>
    </location>
</feature>
<evidence type="ECO:0000256" key="9">
    <source>
        <dbReference type="ARBA" id="ARBA00049119"/>
    </source>
</evidence>
<dbReference type="OrthoDB" id="508119at2759"/>
<proteinExistence type="inferred from homology"/>
<dbReference type="NCBIfam" id="TIGR00879">
    <property type="entry name" value="SP"/>
    <property type="match status" value="1"/>
</dbReference>
<dbReference type="Gene3D" id="1.20.1250.20">
    <property type="entry name" value="MFS general substrate transporter like domains"/>
    <property type="match status" value="1"/>
</dbReference>
<comment type="similarity">
    <text evidence="2 10">Belongs to the major facilitator superfamily. Sugar transporter (TC 2.A.1.1) family.</text>
</comment>
<keyword evidence="5" id="KW-0672">Quinate metabolism</keyword>
<name>A0A8H5M759_9AGAR</name>
<evidence type="ECO:0000256" key="12">
    <source>
        <dbReference type="SAM" id="Phobius"/>
    </source>
</evidence>
<evidence type="ECO:0000256" key="2">
    <source>
        <dbReference type="ARBA" id="ARBA00010992"/>
    </source>
</evidence>
<comment type="caution">
    <text evidence="14">The sequence shown here is derived from an EMBL/GenBank/DDBJ whole genome shotgun (WGS) entry which is preliminary data.</text>
</comment>
<comment type="catalytic activity">
    <reaction evidence="9">
        <text>myo-inositol(out) + H(+)(out) = myo-inositol(in) + H(+)(in)</text>
        <dbReference type="Rhea" id="RHEA:60364"/>
        <dbReference type="ChEBI" id="CHEBI:15378"/>
        <dbReference type="ChEBI" id="CHEBI:17268"/>
    </reaction>
</comment>
<protein>
    <recommendedName>
        <fullName evidence="8">Quinate transporter</fullName>
    </recommendedName>
</protein>
<keyword evidence="4 12" id="KW-0812">Transmembrane</keyword>
<organism evidence="14 15">
    <name type="scientific">Tricholomella constricta</name>
    <dbReference type="NCBI Taxonomy" id="117010"/>
    <lineage>
        <taxon>Eukaryota</taxon>
        <taxon>Fungi</taxon>
        <taxon>Dikarya</taxon>
        <taxon>Basidiomycota</taxon>
        <taxon>Agaricomycotina</taxon>
        <taxon>Agaricomycetes</taxon>
        <taxon>Agaricomycetidae</taxon>
        <taxon>Agaricales</taxon>
        <taxon>Tricholomatineae</taxon>
        <taxon>Lyophyllaceae</taxon>
        <taxon>Tricholomella</taxon>
    </lineage>
</organism>
<dbReference type="PANTHER" id="PTHR48022:SF34">
    <property type="entry name" value="MAJOR FACILITATOR SUPERFAMILY (MFS) PROFILE DOMAIN-CONTAINING PROTEIN-RELATED"/>
    <property type="match status" value="1"/>
</dbReference>
<comment type="subcellular location">
    <subcellularLocation>
        <location evidence="1">Membrane</location>
        <topology evidence="1">Multi-pass membrane protein</topology>
    </subcellularLocation>
</comment>
<evidence type="ECO:0000256" key="10">
    <source>
        <dbReference type="RuleBase" id="RU003346"/>
    </source>
</evidence>
<evidence type="ECO:0000259" key="13">
    <source>
        <dbReference type="PROSITE" id="PS50850"/>
    </source>
</evidence>
<dbReference type="Pfam" id="PF00083">
    <property type="entry name" value="Sugar_tr"/>
    <property type="match status" value="1"/>
</dbReference>
<feature type="transmembrane region" description="Helical" evidence="12">
    <location>
        <begin position="430"/>
        <end position="447"/>
    </location>
</feature>
<dbReference type="PANTHER" id="PTHR48022">
    <property type="entry name" value="PLASTIDIC GLUCOSE TRANSPORTER 4"/>
    <property type="match status" value="1"/>
</dbReference>
<evidence type="ECO:0000256" key="6">
    <source>
        <dbReference type="ARBA" id="ARBA00022989"/>
    </source>
</evidence>
<sequence>MGRFSRVEDRPTPKEVYNWRVYFAAMISTFAAVMIGYDSAFIGTSIALSSFKAEFALDKLNAKEFALISANIVSSYQAGCFFGAIFGYPLGYYCGRKWGLLVSAIVFCVGAILQIVASSSTGLGIIYAGRVIVGLAIGAASNLAPIYVAEIAPPAIRGRLIGLYELCWQIGGVVGFWINYGVSRNVKPGHLQWLIAFAVQLIPGGLLFFGSFVLTESPRWLVSRDRNAQALKNLAYLRNLPEDHPYIVDEYQAIEVTIAHERSLAGAGFWGPLRTVLTSRVLIKRLLIGSSLFAWQNGTGINAINYYSPTIFRSIGITGTNTALLTTGVYGLIKLFGALIWLIWLVDTLGRRFLLMFGSIGGAFSMYYIGAYIAIAQPNVGGSVASVPLSPGGRSAVAFFYIWTVFYSPSWNGTPWVVGAEFFPQHVRTFTQACMAASNWLFGFLIARFTPQMFLAMGYGVYMFFASLMVLSIFYVFFILPETKQIPLERMEELFAPGLKPWRAHAVVMARIQEDNAARKHEKRQSHDSSGKPSHDHSEPS</sequence>
<feature type="transmembrane region" description="Helical" evidence="12">
    <location>
        <begin position="98"/>
        <end position="117"/>
    </location>
</feature>
<keyword evidence="3 10" id="KW-0813">Transport</keyword>
<dbReference type="InterPro" id="IPR050360">
    <property type="entry name" value="MFS_Sugar_Transporters"/>
</dbReference>
<feature type="transmembrane region" description="Helical" evidence="12">
    <location>
        <begin position="192"/>
        <end position="214"/>
    </location>
</feature>
<feature type="transmembrane region" description="Helical" evidence="12">
    <location>
        <begin position="327"/>
        <end position="346"/>
    </location>
</feature>
<feature type="transmembrane region" description="Helical" evidence="12">
    <location>
        <begin position="395"/>
        <end position="418"/>
    </location>
</feature>
<feature type="transmembrane region" description="Helical" evidence="12">
    <location>
        <begin position="459"/>
        <end position="480"/>
    </location>
</feature>
<dbReference type="InterPro" id="IPR005829">
    <property type="entry name" value="Sugar_transporter_CS"/>
</dbReference>
<feature type="region of interest" description="Disordered" evidence="11">
    <location>
        <begin position="516"/>
        <end position="541"/>
    </location>
</feature>
<accession>A0A8H5M759</accession>
<reference evidence="14 15" key="1">
    <citation type="journal article" date="2020" name="ISME J.">
        <title>Uncovering the hidden diversity of litter-decomposition mechanisms in mushroom-forming fungi.</title>
        <authorList>
            <person name="Floudas D."/>
            <person name="Bentzer J."/>
            <person name="Ahren D."/>
            <person name="Johansson T."/>
            <person name="Persson P."/>
            <person name="Tunlid A."/>
        </authorList>
    </citation>
    <scope>NUCLEOTIDE SEQUENCE [LARGE SCALE GENOMIC DNA]</scope>
    <source>
        <strain evidence="14 15">CBS 661.87</strain>
    </source>
</reference>
<evidence type="ECO:0000256" key="1">
    <source>
        <dbReference type="ARBA" id="ARBA00004141"/>
    </source>
</evidence>
<dbReference type="PRINTS" id="PR00171">
    <property type="entry name" value="SUGRTRNSPORT"/>
</dbReference>
<dbReference type="FunFam" id="1.20.1250.20:FF:000026">
    <property type="entry name" value="MFS quinate transporter QutD"/>
    <property type="match status" value="1"/>
</dbReference>
<dbReference type="InterPro" id="IPR005828">
    <property type="entry name" value="MFS_sugar_transport-like"/>
</dbReference>
<evidence type="ECO:0000256" key="7">
    <source>
        <dbReference type="ARBA" id="ARBA00023136"/>
    </source>
</evidence>
<evidence type="ECO:0000256" key="8">
    <source>
        <dbReference type="ARBA" id="ARBA00043213"/>
    </source>
</evidence>
<dbReference type="GO" id="GO:0016020">
    <property type="term" value="C:membrane"/>
    <property type="evidence" value="ECO:0007669"/>
    <property type="project" value="UniProtKB-SubCell"/>
</dbReference>
<dbReference type="Proteomes" id="UP000565441">
    <property type="component" value="Unassembled WGS sequence"/>
</dbReference>
<dbReference type="AlphaFoldDB" id="A0A8H5M759"/>
<dbReference type="InterPro" id="IPR020846">
    <property type="entry name" value="MFS_dom"/>
</dbReference>
<dbReference type="InterPro" id="IPR036259">
    <property type="entry name" value="MFS_trans_sf"/>
</dbReference>
<feature type="transmembrane region" description="Helical" evidence="12">
    <location>
        <begin position="160"/>
        <end position="180"/>
    </location>
</feature>
<feature type="transmembrane region" description="Helical" evidence="12">
    <location>
        <begin position="66"/>
        <end position="86"/>
    </location>
</feature>
<dbReference type="SUPFAM" id="SSF103473">
    <property type="entry name" value="MFS general substrate transporter"/>
    <property type="match status" value="1"/>
</dbReference>
<evidence type="ECO:0000313" key="14">
    <source>
        <dbReference type="EMBL" id="KAF5383257.1"/>
    </source>
</evidence>
<dbReference type="PROSITE" id="PS00217">
    <property type="entry name" value="SUGAR_TRANSPORT_2"/>
    <property type="match status" value="1"/>
</dbReference>
<feature type="transmembrane region" description="Helical" evidence="12">
    <location>
        <begin position="21"/>
        <end position="46"/>
    </location>
</feature>
<feature type="transmembrane region" description="Helical" evidence="12">
    <location>
        <begin position="123"/>
        <end position="148"/>
    </location>
</feature>
<dbReference type="EMBL" id="JAACJP010000007">
    <property type="protein sequence ID" value="KAF5383257.1"/>
    <property type="molecule type" value="Genomic_DNA"/>
</dbReference>